<dbReference type="OrthoDB" id="194173at2"/>
<evidence type="ECO:0000313" key="1">
    <source>
        <dbReference type="EMBL" id="TDU81491.1"/>
    </source>
</evidence>
<proteinExistence type="predicted"/>
<dbReference type="Proteomes" id="UP000295662">
    <property type="component" value="Unassembled WGS sequence"/>
</dbReference>
<evidence type="ECO:0000313" key="2">
    <source>
        <dbReference type="Proteomes" id="UP000295662"/>
    </source>
</evidence>
<comment type="caution">
    <text evidence="1">The sequence shown here is derived from an EMBL/GenBank/DDBJ whole genome shotgun (WGS) entry which is preliminary data.</text>
</comment>
<dbReference type="RefSeq" id="WP_133793438.1">
    <property type="nucleotide sequence ID" value="NZ_SOCA01000001.1"/>
</dbReference>
<organism evidence="1 2">
    <name type="scientific">Prosthecobacter fusiformis</name>
    <dbReference type="NCBI Taxonomy" id="48464"/>
    <lineage>
        <taxon>Bacteria</taxon>
        <taxon>Pseudomonadati</taxon>
        <taxon>Verrucomicrobiota</taxon>
        <taxon>Verrucomicrobiia</taxon>
        <taxon>Verrucomicrobiales</taxon>
        <taxon>Verrucomicrobiaceae</taxon>
        <taxon>Prosthecobacter</taxon>
    </lineage>
</organism>
<name>A0A4R7SQZ3_9BACT</name>
<keyword evidence="2" id="KW-1185">Reference proteome</keyword>
<sequence length="101" mass="12226">MTKNQIHEWHERLEDGQKQYIRAHWNSREWLFRLAHPDGEEWTPMQPTAETWLKLHDLLFRKYQRKKLPLKHIKTVEAVMEKQGIPIPVQGGPETPEEDEY</sequence>
<dbReference type="AlphaFoldDB" id="A0A4R7SQZ3"/>
<dbReference type="EMBL" id="SOCA01000001">
    <property type="protein sequence ID" value="TDU81491.1"/>
    <property type="molecule type" value="Genomic_DNA"/>
</dbReference>
<protein>
    <submittedName>
        <fullName evidence="1">Uncharacterized protein</fullName>
    </submittedName>
</protein>
<accession>A0A4R7SQZ3</accession>
<reference evidence="1 2" key="1">
    <citation type="submission" date="2019-03" db="EMBL/GenBank/DDBJ databases">
        <title>Genomic Encyclopedia of Archaeal and Bacterial Type Strains, Phase II (KMG-II): from individual species to whole genera.</title>
        <authorList>
            <person name="Goeker M."/>
        </authorList>
    </citation>
    <scope>NUCLEOTIDE SEQUENCE [LARGE SCALE GENOMIC DNA]</scope>
    <source>
        <strain evidence="1 2">ATCC 25309</strain>
    </source>
</reference>
<gene>
    <name evidence="1" type="ORF">EI77_00800</name>
</gene>